<evidence type="ECO:0000313" key="3">
    <source>
        <dbReference type="Proteomes" id="UP000730482"/>
    </source>
</evidence>
<dbReference type="RefSeq" id="WP_212013169.1">
    <property type="nucleotide sequence ID" value="NZ_JAAFYZ010000102.1"/>
</dbReference>
<accession>A0ABS5KWP3</accession>
<keyword evidence="3" id="KW-1185">Reference proteome</keyword>
<sequence>MEEMSSTSTEDLSSAPTAASKVLRTMFPSAIPATGFVRATRELLAPRGFHAANTLPLVATCRDELAVTITARLYDTWGAGFNMAGLAGMIVLGRTGILAASGHAPVEDGVRRFVLVALPHIGLDSHGVIGNVERPGVPGVSHTCGALMALHDELRGDNAPTGDYPFLDLADPEQSMLRDRIPPFLPDGPVPDLAGLTRIARDVITADTHKVISVLREGQSQPAHVAVFTGIHINGPGGTEYVEPGACYLDLGADEPEIDLVID</sequence>
<reference evidence="2 3" key="1">
    <citation type="submission" date="2020-02" db="EMBL/GenBank/DDBJ databases">
        <title>Acidophilic actinobacteria isolated from forest soil.</title>
        <authorList>
            <person name="Golinska P."/>
        </authorList>
    </citation>
    <scope>NUCLEOTIDE SEQUENCE [LARGE SCALE GENOMIC DNA]</scope>
    <source>
        <strain evidence="2 3">NL8</strain>
    </source>
</reference>
<dbReference type="Pfam" id="PF18599">
    <property type="entry name" value="LCIB_C_CA"/>
    <property type="match status" value="1"/>
</dbReference>
<feature type="domain" description="Limiting CO2-inducible protein B/C beta carbonyic anhydrase" evidence="1">
    <location>
        <begin position="30"/>
        <end position="248"/>
    </location>
</feature>
<dbReference type="EMBL" id="JAAFYZ010000102">
    <property type="protein sequence ID" value="MBS2550429.1"/>
    <property type="molecule type" value="Genomic_DNA"/>
</dbReference>
<evidence type="ECO:0000313" key="2">
    <source>
        <dbReference type="EMBL" id="MBS2550429.1"/>
    </source>
</evidence>
<proteinExistence type="predicted"/>
<evidence type="ECO:0000259" key="1">
    <source>
        <dbReference type="Pfam" id="PF18599"/>
    </source>
</evidence>
<dbReference type="PANTHER" id="PTHR38016">
    <property type="entry name" value="UNNAMED PRODUCT"/>
    <property type="match status" value="1"/>
</dbReference>
<organism evidence="2 3">
    <name type="scientific">Catenulispora pinistramenti</name>
    <dbReference type="NCBI Taxonomy" id="2705254"/>
    <lineage>
        <taxon>Bacteria</taxon>
        <taxon>Bacillati</taxon>
        <taxon>Actinomycetota</taxon>
        <taxon>Actinomycetes</taxon>
        <taxon>Catenulisporales</taxon>
        <taxon>Catenulisporaceae</taxon>
        <taxon>Catenulispora</taxon>
    </lineage>
</organism>
<gene>
    <name evidence="2" type="ORF">KGQ19_26520</name>
</gene>
<dbReference type="InterPro" id="IPR040703">
    <property type="entry name" value="LCIB/C_CA"/>
</dbReference>
<dbReference type="Proteomes" id="UP000730482">
    <property type="component" value="Unassembled WGS sequence"/>
</dbReference>
<comment type="caution">
    <text evidence="2">The sequence shown here is derived from an EMBL/GenBank/DDBJ whole genome shotgun (WGS) entry which is preliminary data.</text>
</comment>
<name>A0ABS5KWP3_9ACTN</name>
<protein>
    <recommendedName>
        <fullName evidence="1">Limiting CO2-inducible protein B/C beta carbonyic anhydrase domain-containing protein</fullName>
    </recommendedName>
</protein>
<dbReference type="PANTHER" id="PTHR38016:SF1">
    <property type="entry name" value="LIMITING CO2-INDUCIBLE PROTEIN B_C BETA CARBONYIC ANHYDRASE DOMAIN-CONTAINING PROTEIN"/>
    <property type="match status" value="1"/>
</dbReference>